<feature type="active site" description="Proton donor" evidence="10">
    <location>
        <position position="205"/>
    </location>
</feature>
<dbReference type="EMBL" id="JBHSHJ010000015">
    <property type="protein sequence ID" value="MFC4790267.1"/>
    <property type="molecule type" value="Genomic_DNA"/>
</dbReference>
<evidence type="ECO:0000259" key="11">
    <source>
        <dbReference type="SMART" id="SM01192"/>
    </source>
</evidence>
<dbReference type="SUPFAM" id="SSF51604">
    <property type="entry name" value="Enolase C-terminal domain-like"/>
    <property type="match status" value="1"/>
</dbReference>
<dbReference type="Gene3D" id="3.30.390.10">
    <property type="entry name" value="Enolase-like, N-terminal domain"/>
    <property type="match status" value="1"/>
</dbReference>
<name>A0ABV9QHW3_9BURK</name>
<evidence type="ECO:0000313" key="14">
    <source>
        <dbReference type="Proteomes" id="UP001596001"/>
    </source>
</evidence>
<dbReference type="InterPro" id="IPR000941">
    <property type="entry name" value="Enolase"/>
</dbReference>
<dbReference type="PANTHER" id="PTHR11902:SF1">
    <property type="entry name" value="ENOLASE"/>
    <property type="match status" value="1"/>
</dbReference>
<dbReference type="PRINTS" id="PR00148">
    <property type="entry name" value="ENOLASE"/>
</dbReference>
<feature type="domain" description="Enolase C-terminal TIM barrel" evidence="11">
    <location>
        <begin position="139"/>
        <end position="426"/>
    </location>
</feature>
<evidence type="ECO:0000256" key="9">
    <source>
        <dbReference type="ARBA" id="ARBA00045763"/>
    </source>
</evidence>
<dbReference type="HAMAP" id="MF_00318">
    <property type="entry name" value="Enolase"/>
    <property type="match status" value="1"/>
</dbReference>
<comment type="catalytic activity">
    <reaction evidence="10">
        <text>(2R)-2-phosphoglycerate = phosphoenolpyruvate + H2O</text>
        <dbReference type="Rhea" id="RHEA:10164"/>
        <dbReference type="ChEBI" id="CHEBI:15377"/>
        <dbReference type="ChEBI" id="CHEBI:58289"/>
        <dbReference type="ChEBI" id="CHEBI:58702"/>
        <dbReference type="EC" id="4.2.1.11"/>
    </reaction>
</comment>
<dbReference type="Pfam" id="PF00113">
    <property type="entry name" value="Enolase_C"/>
    <property type="match status" value="1"/>
</dbReference>
<evidence type="ECO:0000256" key="7">
    <source>
        <dbReference type="ARBA" id="ARBA00023152"/>
    </source>
</evidence>
<evidence type="ECO:0000313" key="13">
    <source>
        <dbReference type="EMBL" id="MFC4790267.1"/>
    </source>
</evidence>
<feature type="active site" description="Proton acceptor" evidence="10">
    <location>
        <position position="338"/>
    </location>
</feature>
<keyword evidence="7 10" id="KW-0324">Glycolysis</keyword>
<keyword evidence="5 10" id="KW-0964">Secreted</keyword>
<evidence type="ECO:0000256" key="1">
    <source>
        <dbReference type="ARBA" id="ARBA00005031"/>
    </source>
</evidence>
<dbReference type="Gene3D" id="3.20.20.120">
    <property type="entry name" value="Enolase-like C-terminal domain"/>
    <property type="match status" value="1"/>
</dbReference>
<feature type="binding site" evidence="10">
    <location>
        <position position="368"/>
    </location>
    <ligand>
        <name>(2R)-2-phosphoglycerate</name>
        <dbReference type="ChEBI" id="CHEBI:58289"/>
    </ligand>
</feature>
<feature type="domain" description="Enolase N-terminal" evidence="12">
    <location>
        <begin position="4"/>
        <end position="134"/>
    </location>
</feature>
<feature type="binding site" evidence="10">
    <location>
        <position position="313"/>
    </location>
    <ligand>
        <name>Mg(2+)</name>
        <dbReference type="ChEBI" id="CHEBI:18420"/>
    </ligand>
</feature>
<dbReference type="InterPro" id="IPR020809">
    <property type="entry name" value="Enolase_CS"/>
</dbReference>
<dbReference type="PANTHER" id="PTHR11902">
    <property type="entry name" value="ENOLASE"/>
    <property type="match status" value="1"/>
</dbReference>
<evidence type="ECO:0000256" key="10">
    <source>
        <dbReference type="HAMAP-Rule" id="MF_00318"/>
    </source>
</evidence>
<evidence type="ECO:0000259" key="12">
    <source>
        <dbReference type="SMART" id="SM01193"/>
    </source>
</evidence>
<dbReference type="SFLD" id="SFLDS00001">
    <property type="entry name" value="Enolase"/>
    <property type="match status" value="1"/>
</dbReference>
<dbReference type="SFLD" id="SFLDF00002">
    <property type="entry name" value="enolase"/>
    <property type="match status" value="1"/>
</dbReference>
<keyword evidence="10" id="KW-0479">Metal-binding</keyword>
<feature type="binding site" evidence="10">
    <location>
        <position position="367"/>
    </location>
    <ligand>
        <name>(2R)-2-phosphoglycerate</name>
        <dbReference type="ChEBI" id="CHEBI:58289"/>
    </ligand>
</feature>
<keyword evidence="10" id="KW-0963">Cytoplasm</keyword>
<dbReference type="InterPro" id="IPR020811">
    <property type="entry name" value="Enolase_N"/>
</dbReference>
<gene>
    <name evidence="10 13" type="primary">eno</name>
    <name evidence="13" type="ORF">ACFO6X_14880</name>
</gene>
<evidence type="ECO:0000256" key="6">
    <source>
        <dbReference type="ARBA" id="ARBA00022842"/>
    </source>
</evidence>
<dbReference type="PROSITE" id="PS00164">
    <property type="entry name" value="ENOLASE"/>
    <property type="match status" value="1"/>
</dbReference>
<dbReference type="InterPro" id="IPR020810">
    <property type="entry name" value="Enolase_C"/>
</dbReference>
<evidence type="ECO:0000256" key="3">
    <source>
        <dbReference type="ARBA" id="ARBA00012058"/>
    </source>
</evidence>
<accession>A0ABV9QHW3</accession>
<dbReference type="GO" id="GO:0004634">
    <property type="term" value="F:phosphopyruvate hydratase activity"/>
    <property type="evidence" value="ECO:0007669"/>
    <property type="project" value="UniProtKB-EC"/>
</dbReference>
<feature type="binding site" evidence="10">
    <location>
        <position position="163"/>
    </location>
    <ligand>
        <name>(2R)-2-phosphoglycerate</name>
        <dbReference type="ChEBI" id="CHEBI:58289"/>
    </ligand>
</feature>
<evidence type="ECO:0000256" key="2">
    <source>
        <dbReference type="ARBA" id="ARBA00009604"/>
    </source>
</evidence>
<comment type="similarity">
    <text evidence="2 10">Belongs to the enolase family.</text>
</comment>
<dbReference type="SMART" id="SM01193">
    <property type="entry name" value="Enolase_N"/>
    <property type="match status" value="1"/>
</dbReference>
<dbReference type="SMART" id="SM01192">
    <property type="entry name" value="Enolase_C"/>
    <property type="match status" value="1"/>
</dbReference>
<comment type="subcellular location">
    <subcellularLocation>
        <location evidence="10">Cytoplasm</location>
    </subcellularLocation>
    <subcellularLocation>
        <location evidence="10">Secreted</location>
    </subcellularLocation>
    <subcellularLocation>
        <location evidence="10">Cell surface</location>
    </subcellularLocation>
    <text evidence="10">Fractions of enolase are present in both the cytoplasm and on the cell surface.</text>
</comment>
<keyword evidence="6 10" id="KW-0460">Magnesium</keyword>
<sequence>MSAIVDIVGREVLDSRGNPTVECDVLLESGVMGRAAVPSGASTGSREAIELRDGDKGRYLGKGVLKAVEHINSEIAEAILGLDAAEQAFLDKTLIDLDGTDNKGRLGANAILAVSMAVARAAAEEAGLPLYRYFGGMGAVQMPVPMMNVINGGAHANNSLDIQEFMIIPVGAPTFREAIRWGAEVFHALKKIIHDKGMSTAVGDEGGFAPSVENHEAAIQLILQAIDAAGYTAGEQIALGLDCAASEFYKDGHYVLEGEGGLKLTAQQWTDMLATWCDKYPIISIEDAMHEGDWDGWKHITERLGKNVQLVGDDLFVTNTKILQEGIDKGISNSILIKINQIGTLSETFAAIEMAKRAGYTAVISHRSGETEDSTIADIAVGTNAGQIKTGSLSRSDRMAKYNQLLRIEEDLGEVAYYPGRRAFYNLR</sequence>
<keyword evidence="8 10" id="KW-0456">Lyase</keyword>
<dbReference type="SFLD" id="SFLDG00178">
    <property type="entry name" value="enolase"/>
    <property type="match status" value="1"/>
</dbReference>
<dbReference type="Pfam" id="PF03952">
    <property type="entry name" value="Enolase_N"/>
    <property type="match status" value="1"/>
</dbReference>
<dbReference type="InterPro" id="IPR036849">
    <property type="entry name" value="Enolase-like_C_sf"/>
</dbReference>
<dbReference type="CDD" id="cd03313">
    <property type="entry name" value="enolase"/>
    <property type="match status" value="1"/>
</dbReference>
<proteinExistence type="inferred from homology"/>
<dbReference type="Proteomes" id="UP001596001">
    <property type="component" value="Unassembled WGS sequence"/>
</dbReference>
<feature type="binding site" evidence="10">
    <location>
        <position position="389"/>
    </location>
    <ligand>
        <name>(2R)-2-phosphoglycerate</name>
        <dbReference type="ChEBI" id="CHEBI:58289"/>
    </ligand>
</feature>
<comment type="cofactor">
    <cofactor evidence="10">
        <name>Mg(2+)</name>
        <dbReference type="ChEBI" id="CHEBI:18420"/>
    </cofactor>
    <text evidence="10">Binds a second Mg(2+) ion via substrate during catalysis.</text>
</comment>
<dbReference type="InterPro" id="IPR029017">
    <property type="entry name" value="Enolase-like_N"/>
</dbReference>
<comment type="caution">
    <text evidence="13">The sequence shown here is derived from an EMBL/GenBank/DDBJ whole genome shotgun (WGS) entry which is preliminary data.</text>
</comment>
<feature type="binding site" evidence="10">
    <location>
        <position position="242"/>
    </location>
    <ligand>
        <name>Mg(2+)</name>
        <dbReference type="ChEBI" id="CHEBI:18420"/>
    </ligand>
</feature>
<protein>
    <recommendedName>
        <fullName evidence="4 10">Enolase</fullName>
        <ecNumber evidence="3 10">4.2.1.11</ecNumber>
    </recommendedName>
    <alternativeName>
        <fullName evidence="10">2-phospho-D-glycerate hydro-lyase</fullName>
    </alternativeName>
    <alternativeName>
        <fullName evidence="10">2-phosphoglycerate dehydratase</fullName>
    </alternativeName>
</protein>
<evidence type="ECO:0000256" key="5">
    <source>
        <dbReference type="ARBA" id="ARBA00022525"/>
    </source>
</evidence>
<dbReference type="SUPFAM" id="SSF54826">
    <property type="entry name" value="Enolase N-terminal domain-like"/>
    <property type="match status" value="1"/>
</dbReference>
<evidence type="ECO:0000256" key="8">
    <source>
        <dbReference type="ARBA" id="ARBA00023239"/>
    </source>
</evidence>
<reference evidence="14" key="1">
    <citation type="journal article" date="2019" name="Int. J. Syst. Evol. Microbiol.">
        <title>The Global Catalogue of Microorganisms (GCM) 10K type strain sequencing project: providing services to taxonomists for standard genome sequencing and annotation.</title>
        <authorList>
            <consortium name="The Broad Institute Genomics Platform"/>
            <consortium name="The Broad Institute Genome Sequencing Center for Infectious Disease"/>
            <person name="Wu L."/>
            <person name="Ma J."/>
        </authorList>
    </citation>
    <scope>NUCLEOTIDE SEQUENCE [LARGE SCALE GENOMIC DNA]</scope>
    <source>
        <strain evidence="14">CCUG 49452</strain>
    </source>
</reference>
<dbReference type="NCBIfam" id="TIGR01060">
    <property type="entry name" value="eno"/>
    <property type="match status" value="1"/>
</dbReference>
<comment type="pathway">
    <text evidence="1 10">Carbohydrate degradation; glycolysis; pyruvate from D-glyceraldehyde 3-phosphate: step 4/5.</text>
</comment>
<dbReference type="RefSeq" id="WP_382434561.1">
    <property type="nucleotide sequence ID" value="NZ_JBHSHJ010000015.1"/>
</dbReference>
<evidence type="ECO:0000256" key="4">
    <source>
        <dbReference type="ARBA" id="ARBA00017068"/>
    </source>
</evidence>
<dbReference type="EC" id="4.2.1.11" evidence="3 10"/>
<comment type="function">
    <text evidence="9 10">Catalyzes the reversible conversion of 2-phosphoglycerate (2-PG) into phosphoenolpyruvate (PEP). It is essential for the degradation of carbohydrates via glycolysis.</text>
</comment>
<organism evidence="13 14">
    <name type="scientific">Giesbergeria sinuosa</name>
    <dbReference type="NCBI Taxonomy" id="80883"/>
    <lineage>
        <taxon>Bacteria</taxon>
        <taxon>Pseudomonadati</taxon>
        <taxon>Pseudomonadota</taxon>
        <taxon>Betaproteobacteria</taxon>
        <taxon>Burkholderiales</taxon>
        <taxon>Comamonadaceae</taxon>
        <taxon>Giesbergeria</taxon>
    </lineage>
</organism>
<keyword evidence="14" id="KW-1185">Reference proteome</keyword>
<dbReference type="PIRSF" id="PIRSF001400">
    <property type="entry name" value="Enolase"/>
    <property type="match status" value="1"/>
</dbReference>
<feature type="binding site" evidence="10">
    <location>
        <position position="338"/>
    </location>
    <ligand>
        <name>(2R)-2-phosphoglycerate</name>
        <dbReference type="ChEBI" id="CHEBI:58289"/>
    </ligand>
</feature>
<feature type="binding site" evidence="10">
    <location>
        <position position="286"/>
    </location>
    <ligand>
        <name>Mg(2+)</name>
        <dbReference type="ChEBI" id="CHEBI:18420"/>
    </ligand>
</feature>